<proteinExistence type="predicted"/>
<dbReference type="EMBL" id="CP015163">
    <property type="protein sequence ID" value="AXB44885.1"/>
    <property type="molecule type" value="Genomic_DNA"/>
</dbReference>
<protein>
    <recommendedName>
        <fullName evidence="4">VCBS repeat-containing protein</fullName>
    </recommendedName>
</protein>
<sequence length="310" mass="32194">MAAAALTALALAPAASAAPDGPFSGRDRDFTLDAKEDLLSRKGNGQLAVSPHNGATGYGLPVAINNGWNNAHWLSAGDVTGDAKPDVLAEVNGIITAHKHSGAYSAASPFGTLNGTEQYGGWGWNFFDLKVLYDEDGNGLVDVTARETATGKMFVWLTGIENGKIVVSPAFEMGSGWGVIDQLDIADVNFDGLSDWVVRQGTELVAYYGQPAPAAKSAGLAPKRAATNAATPGVAAAAPLTQVLSGGWDLANAFEIKDVNLDDKPDLLGRLASNGQLVAFHNTTTEVGGETWYSGQNPLGTTWAGDSFLS</sequence>
<reference evidence="2 3" key="1">
    <citation type="submission" date="2016-04" db="EMBL/GenBank/DDBJ databases">
        <title>Complete genome sequence and analysis of deep-sea sediment isolate, Amycolatopsis sp. WP1.</title>
        <authorList>
            <person name="Wang H."/>
            <person name="Chen S."/>
            <person name="Wu Q."/>
        </authorList>
    </citation>
    <scope>NUCLEOTIDE SEQUENCE [LARGE SCALE GENOMIC DNA]</scope>
    <source>
        <strain evidence="2 3">WP1</strain>
    </source>
</reference>
<organism evidence="2 3">
    <name type="scientific">Amycolatopsis albispora</name>
    <dbReference type="NCBI Taxonomy" id="1804986"/>
    <lineage>
        <taxon>Bacteria</taxon>
        <taxon>Bacillati</taxon>
        <taxon>Actinomycetota</taxon>
        <taxon>Actinomycetes</taxon>
        <taxon>Pseudonocardiales</taxon>
        <taxon>Pseudonocardiaceae</taxon>
        <taxon>Amycolatopsis</taxon>
    </lineage>
</organism>
<accession>A0A344LA11</accession>
<gene>
    <name evidence="2" type="ORF">A4R43_22285</name>
</gene>
<feature type="chain" id="PRO_5016823774" description="VCBS repeat-containing protein" evidence="1">
    <location>
        <begin position="18"/>
        <end position="310"/>
    </location>
</feature>
<dbReference type="SUPFAM" id="SSF69318">
    <property type="entry name" value="Integrin alpha N-terminal domain"/>
    <property type="match status" value="1"/>
</dbReference>
<evidence type="ECO:0000313" key="2">
    <source>
        <dbReference type="EMBL" id="AXB44885.1"/>
    </source>
</evidence>
<feature type="signal peptide" evidence="1">
    <location>
        <begin position="1"/>
        <end position="17"/>
    </location>
</feature>
<name>A0A344LA11_9PSEU</name>
<dbReference type="Proteomes" id="UP000250434">
    <property type="component" value="Chromosome"/>
</dbReference>
<evidence type="ECO:0000256" key="1">
    <source>
        <dbReference type="SAM" id="SignalP"/>
    </source>
</evidence>
<dbReference type="KEGG" id="aab:A4R43_22285"/>
<evidence type="ECO:0008006" key="4">
    <source>
        <dbReference type="Google" id="ProtNLM"/>
    </source>
</evidence>
<dbReference type="OrthoDB" id="5165868at2"/>
<dbReference type="InterPro" id="IPR028994">
    <property type="entry name" value="Integrin_alpha_N"/>
</dbReference>
<evidence type="ECO:0000313" key="3">
    <source>
        <dbReference type="Proteomes" id="UP000250434"/>
    </source>
</evidence>
<keyword evidence="1" id="KW-0732">Signal</keyword>
<keyword evidence="3" id="KW-1185">Reference proteome</keyword>
<dbReference type="AlphaFoldDB" id="A0A344LA11"/>